<evidence type="ECO:0000313" key="3">
    <source>
        <dbReference type="Proteomes" id="UP001303760"/>
    </source>
</evidence>
<feature type="compositionally biased region" description="Polar residues" evidence="1">
    <location>
        <begin position="177"/>
        <end position="188"/>
    </location>
</feature>
<feature type="region of interest" description="Disordered" evidence="1">
    <location>
        <begin position="1"/>
        <end position="237"/>
    </location>
</feature>
<feature type="compositionally biased region" description="Basic residues" evidence="1">
    <location>
        <begin position="198"/>
        <end position="208"/>
    </location>
</feature>
<dbReference type="Proteomes" id="UP001303760">
    <property type="component" value="Unassembled WGS sequence"/>
</dbReference>
<reference evidence="2" key="2">
    <citation type="submission" date="2023-05" db="EMBL/GenBank/DDBJ databases">
        <authorList>
            <consortium name="Lawrence Berkeley National Laboratory"/>
            <person name="Steindorff A."/>
            <person name="Hensen N."/>
            <person name="Bonometti L."/>
            <person name="Westerberg I."/>
            <person name="Brannstrom I.O."/>
            <person name="Guillou S."/>
            <person name="Cros-Aarteil S."/>
            <person name="Calhoun S."/>
            <person name="Haridas S."/>
            <person name="Kuo A."/>
            <person name="Mondo S."/>
            <person name="Pangilinan J."/>
            <person name="Riley R."/>
            <person name="Labutti K."/>
            <person name="Andreopoulos B."/>
            <person name="Lipzen A."/>
            <person name="Chen C."/>
            <person name="Yanf M."/>
            <person name="Daum C."/>
            <person name="Ng V."/>
            <person name="Clum A."/>
            <person name="Ohm R."/>
            <person name="Martin F."/>
            <person name="Silar P."/>
            <person name="Natvig D."/>
            <person name="Lalanne C."/>
            <person name="Gautier V."/>
            <person name="Ament-Velasquez S.L."/>
            <person name="Kruys A."/>
            <person name="Hutchinson M.I."/>
            <person name="Powell A.J."/>
            <person name="Barry K."/>
            <person name="Miller A.N."/>
            <person name="Grigoriev I.V."/>
            <person name="Debuchy R."/>
            <person name="Gladieux P."/>
            <person name="Thoren M.H."/>
            <person name="Johannesson H."/>
        </authorList>
    </citation>
    <scope>NUCLEOTIDE SEQUENCE</scope>
    <source>
        <strain evidence="2">CBS 532.94</strain>
    </source>
</reference>
<evidence type="ECO:0000256" key="1">
    <source>
        <dbReference type="SAM" id="MobiDB-lite"/>
    </source>
</evidence>
<feature type="compositionally biased region" description="Polar residues" evidence="1">
    <location>
        <begin position="424"/>
        <end position="439"/>
    </location>
</feature>
<gene>
    <name evidence="2" type="ORF">C8A03DRAFT_15230</name>
</gene>
<feature type="compositionally biased region" description="Basic residues" evidence="1">
    <location>
        <begin position="470"/>
        <end position="482"/>
    </location>
</feature>
<feature type="compositionally biased region" description="Polar residues" evidence="1">
    <location>
        <begin position="850"/>
        <end position="861"/>
    </location>
</feature>
<feature type="compositionally biased region" description="Pro residues" evidence="1">
    <location>
        <begin position="53"/>
        <end position="62"/>
    </location>
</feature>
<sequence length="953" mass="101587">MAATIGPDMMIEPPSPDSLDHEPALSLQNTPSMSDTSCQQARPFNAPVSPRSKAPPPNPPFVFPARPSSSSATSSFPRATDRRPRSAIELQSGASKASVEDERLSSKLPALPAFSFNPGASLPSNLGRENMFLSPPQSPSAPNSPRLTPNRPTGHGHRRGGSEFVGGSIRDGEAITVMNNSPTKSESGMPSPLLQPTRPRRGHAHRRSAAISSHDLSSIIVPPSTPNARGSSAPASPIVSERLLGPSLLVLDRPVEMEKVPSPVPELLLDGVSGSAPVPVPVEQPSKPAVRNRVGFSDTLEYIPRPLSLVSTDTSSTVRPGHSVSGSISSVISLSNADRDVNHLPGSSSAPKLSDSRPSTAGAVMERTQSAQEHDPALRSPRRRGSIPLLGSLPPADPLNPATPSPTRSAKKWSFFGLDPFASASPTRTQAESPCSTGSHFRVTEGSSMERDADLGSVVSAGSSGVPKPAGKKRSKKKKKVKTWAGSILSRKGKHRHSKHKKRAATPPPPRRFEPEDEMDDVMHMSPEPEPPVPSFADTQSPGDGDWENWTFPKPTTLPDEDTSYPMIDLDAALGPFNTPLPRNPEWEAAQRAGGRVKKQLHSAAGMSRFSGPGMHYHRRAESAPELAPFEAGRFGFRRFGSSSTMADVFEEDEEDEEDSAGSSAGPSTPAIGAPAEEMPRANIQPKEESQKACQGLAQASSAVLPLAEASQHKNREGDGTSNMVASATQRSTNSSCDDVFLCESTPPYSIGAPSPGDEIHGSATPSPRHVFRPKDLAPVEVSPLNLPTASLGPVSPWSMTQSSAFPSPRSQMSYDAQCISTAPSSITEDNFQSLLMGEPGPEVRISVDDTPSLTSSNSTMTRDSLFAQHPQARYPPLNEHPRPASFTSTAFGRRRSSLASLSRLINSSHGERSKLSIEVTLDSEPEKKAKASKAKRLSRMMQFWKSKDGSTA</sequence>
<proteinExistence type="predicted"/>
<feature type="compositionally biased region" description="Low complexity" evidence="1">
    <location>
        <begin position="456"/>
        <end position="469"/>
    </location>
</feature>
<feature type="region of interest" description="Disordered" evidence="1">
    <location>
        <begin position="873"/>
        <end position="893"/>
    </location>
</feature>
<feature type="compositionally biased region" description="Polar residues" evidence="1">
    <location>
        <begin position="26"/>
        <end position="42"/>
    </location>
</feature>
<feature type="compositionally biased region" description="Polar residues" evidence="1">
    <location>
        <begin position="798"/>
        <end position="812"/>
    </location>
</feature>
<feature type="region of interest" description="Disordered" evidence="1">
    <location>
        <begin position="924"/>
        <end position="953"/>
    </location>
</feature>
<protein>
    <recommendedName>
        <fullName evidence="4">Cell wall proline rich protein</fullName>
    </recommendedName>
</protein>
<organism evidence="2 3">
    <name type="scientific">Achaetomium macrosporum</name>
    <dbReference type="NCBI Taxonomy" id="79813"/>
    <lineage>
        <taxon>Eukaryota</taxon>
        <taxon>Fungi</taxon>
        <taxon>Dikarya</taxon>
        <taxon>Ascomycota</taxon>
        <taxon>Pezizomycotina</taxon>
        <taxon>Sordariomycetes</taxon>
        <taxon>Sordariomycetidae</taxon>
        <taxon>Sordariales</taxon>
        <taxon>Chaetomiaceae</taxon>
        <taxon>Achaetomium</taxon>
    </lineage>
</organism>
<feature type="compositionally biased region" description="Pro residues" evidence="1">
    <location>
        <begin position="395"/>
        <end position="404"/>
    </location>
</feature>
<comment type="caution">
    <text evidence="2">The sequence shown here is derived from an EMBL/GenBank/DDBJ whole genome shotgun (WGS) entry which is preliminary data.</text>
</comment>
<dbReference type="EMBL" id="MU860101">
    <property type="protein sequence ID" value="KAK4238301.1"/>
    <property type="molecule type" value="Genomic_DNA"/>
</dbReference>
<feature type="compositionally biased region" description="Polar residues" evidence="1">
    <location>
        <begin position="345"/>
        <end position="359"/>
    </location>
</feature>
<accession>A0AAN7CB67</accession>
<feature type="compositionally biased region" description="Low complexity" evidence="1">
    <location>
        <begin position="661"/>
        <end position="676"/>
    </location>
</feature>
<keyword evidence="3" id="KW-1185">Reference proteome</keyword>
<feature type="region of interest" description="Disordered" evidence="1">
    <location>
        <begin position="646"/>
        <end position="698"/>
    </location>
</feature>
<evidence type="ECO:0008006" key="4">
    <source>
        <dbReference type="Google" id="ProtNLM"/>
    </source>
</evidence>
<feature type="compositionally biased region" description="Low complexity" evidence="1">
    <location>
        <begin position="63"/>
        <end position="78"/>
    </location>
</feature>
<feature type="compositionally biased region" description="Basic residues" evidence="1">
    <location>
        <begin position="491"/>
        <end position="504"/>
    </location>
</feature>
<evidence type="ECO:0000313" key="2">
    <source>
        <dbReference type="EMBL" id="KAK4238301.1"/>
    </source>
</evidence>
<feature type="region of interest" description="Disordered" evidence="1">
    <location>
        <begin position="338"/>
        <end position="566"/>
    </location>
</feature>
<feature type="region of interest" description="Disordered" evidence="1">
    <location>
        <begin position="833"/>
        <end position="861"/>
    </location>
</feature>
<name>A0AAN7CB67_9PEZI</name>
<feature type="region of interest" description="Disordered" evidence="1">
    <location>
        <begin position="788"/>
        <end position="812"/>
    </location>
</feature>
<reference evidence="2" key="1">
    <citation type="journal article" date="2023" name="Mol. Phylogenet. Evol.">
        <title>Genome-scale phylogeny and comparative genomics of the fungal order Sordariales.</title>
        <authorList>
            <person name="Hensen N."/>
            <person name="Bonometti L."/>
            <person name="Westerberg I."/>
            <person name="Brannstrom I.O."/>
            <person name="Guillou S."/>
            <person name="Cros-Aarteil S."/>
            <person name="Calhoun S."/>
            <person name="Haridas S."/>
            <person name="Kuo A."/>
            <person name="Mondo S."/>
            <person name="Pangilinan J."/>
            <person name="Riley R."/>
            <person name="LaButti K."/>
            <person name="Andreopoulos B."/>
            <person name="Lipzen A."/>
            <person name="Chen C."/>
            <person name="Yan M."/>
            <person name="Daum C."/>
            <person name="Ng V."/>
            <person name="Clum A."/>
            <person name="Steindorff A."/>
            <person name="Ohm R.A."/>
            <person name="Martin F."/>
            <person name="Silar P."/>
            <person name="Natvig D.O."/>
            <person name="Lalanne C."/>
            <person name="Gautier V."/>
            <person name="Ament-Velasquez S.L."/>
            <person name="Kruys A."/>
            <person name="Hutchinson M.I."/>
            <person name="Powell A.J."/>
            <person name="Barry K."/>
            <person name="Miller A.N."/>
            <person name="Grigoriev I.V."/>
            <person name="Debuchy R."/>
            <person name="Gladieux P."/>
            <person name="Hiltunen Thoren M."/>
            <person name="Johannesson H."/>
        </authorList>
    </citation>
    <scope>NUCLEOTIDE SEQUENCE</scope>
    <source>
        <strain evidence="2">CBS 532.94</strain>
    </source>
</reference>
<dbReference type="AlphaFoldDB" id="A0AAN7CB67"/>
<feature type="region of interest" description="Disordered" evidence="1">
    <location>
        <begin position="748"/>
        <end position="772"/>
    </location>
</feature>
<feature type="compositionally biased region" description="Acidic residues" evidence="1">
    <location>
        <begin position="649"/>
        <end position="660"/>
    </location>
</feature>